<feature type="transmembrane region" description="Helical" evidence="1">
    <location>
        <begin position="298"/>
        <end position="315"/>
    </location>
</feature>
<keyword evidence="1" id="KW-1133">Transmembrane helix</keyword>
<organism evidence="5">
    <name type="scientific">Strongyloides stercoralis</name>
    <name type="common">Threadworm</name>
    <dbReference type="NCBI Taxonomy" id="6248"/>
    <lineage>
        <taxon>Eukaryota</taxon>
        <taxon>Metazoa</taxon>
        <taxon>Ecdysozoa</taxon>
        <taxon>Nematoda</taxon>
        <taxon>Chromadorea</taxon>
        <taxon>Rhabditida</taxon>
        <taxon>Tylenchina</taxon>
        <taxon>Panagrolaimomorpha</taxon>
        <taxon>Strongyloidoidea</taxon>
        <taxon>Strongyloididae</taxon>
        <taxon>Strongyloides</taxon>
    </lineage>
</organism>
<evidence type="ECO:0000313" key="6">
    <source>
        <dbReference type="WBParaSite" id="TCONS_00014211.p1"/>
    </source>
</evidence>
<dbReference type="InterPro" id="IPR047831">
    <property type="entry name" value="GPR180/TMEM145"/>
</dbReference>
<evidence type="ECO:0000313" key="5">
    <source>
        <dbReference type="WBParaSite" id="SSTP_0000997100.1"/>
    </source>
</evidence>
<evidence type="ECO:0000256" key="2">
    <source>
        <dbReference type="SAM" id="SignalP"/>
    </source>
</evidence>
<sequence length="504" mass="59132">MVLLLLYLLTILYYHISQTIGIRVTGEWIPTKEPLKFIAKFGFQQLDPIDIPNSMGFVYGNITTKDILQNVNSEYLLAIIPETKINPFINMKEYKINNNNFCQNLLKDISMIAFHSRCFNNGSRGDIFRWVPCLKDKLCIDEDDPTKVLPNYQMTFRIQEPVTPEYWYILGISCHLNENCQWIESINKQSIILEYDIWLTNGNPTLRWNNLFRLQLSFDKQRLEDIYAISLFIYIILFVIQRQSLKSMDKFIKTSIYYKILYNSIICHLISFFLSTINISSIAWSGNSIEIANFLSKIFKIIAISYISLFMLKFAQEWRIHVNKPKGLSHFTRKIWLILTIISILLYFIKYFLFTSIIYKPGEFETYADCGLMLIRCIYTVWFLYEIRCYIDSVDDLKHASFLAHFGAATLVWFVYYPVFGVFSSLISEFWRSKIVEGITTFADTICVGCLVNFLYQSDSSERILQKTLPIDIMLVQQRNSLDSEDKMLLNDYDDDDNDDGELV</sequence>
<name>A0A913I362_STRER</name>
<dbReference type="WBParaSite" id="TCONS_00014211.p1">
    <property type="protein sequence ID" value="TCONS_00014211.p1"/>
    <property type="gene ID" value="XLOC_009421"/>
</dbReference>
<feature type="transmembrane region" description="Helical" evidence="1">
    <location>
        <begin position="223"/>
        <end position="240"/>
    </location>
</feature>
<feature type="transmembrane region" description="Helical" evidence="1">
    <location>
        <begin position="366"/>
        <end position="385"/>
    </location>
</feature>
<dbReference type="Proteomes" id="UP000035681">
    <property type="component" value="Unplaced"/>
</dbReference>
<proteinExistence type="predicted"/>
<feature type="domain" description="GPR180/TMEM145 transmembrane" evidence="3">
    <location>
        <begin position="231"/>
        <end position="451"/>
    </location>
</feature>
<keyword evidence="4" id="KW-1185">Reference proteome</keyword>
<protein>
    <submittedName>
        <fullName evidence="5 6">GpcrRhopsn4 domain-containing protein</fullName>
    </submittedName>
</protein>
<keyword evidence="1" id="KW-0472">Membrane</keyword>
<dbReference type="InterPro" id="IPR019336">
    <property type="entry name" value="GPR180/TMEM145_TM"/>
</dbReference>
<dbReference type="AlphaFoldDB" id="A0A913I362"/>
<accession>A0A913I362</accession>
<evidence type="ECO:0000256" key="1">
    <source>
        <dbReference type="SAM" id="Phobius"/>
    </source>
</evidence>
<feature type="chain" id="PRO_5037552680" evidence="2">
    <location>
        <begin position="22"/>
        <end position="504"/>
    </location>
</feature>
<dbReference type="GO" id="GO:0019236">
    <property type="term" value="P:response to pheromone"/>
    <property type="evidence" value="ECO:0007669"/>
    <property type="project" value="InterPro"/>
</dbReference>
<dbReference type="WBParaSite" id="SSTP_0000997100.1">
    <property type="protein sequence ID" value="SSTP_0000997100.1"/>
    <property type="gene ID" value="SSTP_0000997100"/>
</dbReference>
<dbReference type="PANTHER" id="PTHR23252:SF43">
    <property type="entry name" value="INTIMAL THICKNESS RELATED RECEPTOR IRP DOMAIN-CONTAINING PROTEIN"/>
    <property type="match status" value="1"/>
</dbReference>
<dbReference type="Pfam" id="PF10192">
    <property type="entry name" value="GPR180-TMEM145_TM"/>
    <property type="match status" value="1"/>
</dbReference>
<dbReference type="PANTHER" id="PTHR23252">
    <property type="entry name" value="INTIMAL THICKNESS RECEPTOR-RELATED"/>
    <property type="match status" value="1"/>
</dbReference>
<keyword evidence="2" id="KW-0732">Signal</keyword>
<feature type="transmembrane region" description="Helical" evidence="1">
    <location>
        <begin position="406"/>
        <end position="427"/>
    </location>
</feature>
<dbReference type="GO" id="GO:0007186">
    <property type="term" value="P:G protein-coupled receptor signaling pathway"/>
    <property type="evidence" value="ECO:0007669"/>
    <property type="project" value="InterPro"/>
</dbReference>
<feature type="transmembrane region" description="Helical" evidence="1">
    <location>
        <begin position="335"/>
        <end position="354"/>
    </location>
</feature>
<feature type="transmembrane region" description="Helical" evidence="1">
    <location>
        <begin position="260"/>
        <end position="286"/>
    </location>
</feature>
<evidence type="ECO:0000313" key="4">
    <source>
        <dbReference type="Proteomes" id="UP000035681"/>
    </source>
</evidence>
<reference evidence="5" key="1">
    <citation type="submission" date="2022-10" db="UniProtKB">
        <authorList>
            <consortium name="WormBaseParasite"/>
        </authorList>
    </citation>
    <scope>IDENTIFICATION</scope>
</reference>
<feature type="signal peptide" evidence="2">
    <location>
        <begin position="1"/>
        <end position="21"/>
    </location>
</feature>
<feature type="transmembrane region" description="Helical" evidence="1">
    <location>
        <begin position="439"/>
        <end position="456"/>
    </location>
</feature>
<keyword evidence="1" id="KW-0812">Transmembrane</keyword>
<evidence type="ECO:0000259" key="3">
    <source>
        <dbReference type="Pfam" id="PF10192"/>
    </source>
</evidence>